<proteinExistence type="predicted"/>
<dbReference type="SUPFAM" id="SSF55729">
    <property type="entry name" value="Acyl-CoA N-acyltransferases (Nat)"/>
    <property type="match status" value="1"/>
</dbReference>
<evidence type="ECO:0000313" key="4">
    <source>
        <dbReference type="EMBL" id="ALS38299.1"/>
    </source>
</evidence>
<keyword evidence="2" id="KW-0012">Acyltransferase</keyword>
<dbReference type="NCBIfam" id="TIGR01575">
    <property type="entry name" value="rimI"/>
    <property type="match status" value="1"/>
</dbReference>
<dbReference type="KEGG" id="erx:ATZ35_14440"/>
<protein>
    <submittedName>
        <fullName evidence="4">Ribosomal-protein-alanine acetyltransferase</fullName>
    </submittedName>
</protein>
<reference evidence="5" key="1">
    <citation type="submission" date="2015-12" db="EMBL/GenBank/DDBJ databases">
        <authorList>
            <person name="Lauer A."/>
            <person name="Humrighouse B."/>
            <person name="Loparev V."/>
            <person name="Shewmaker P.L."/>
            <person name="Whitney A.M."/>
            <person name="McLaughlin R.W."/>
        </authorList>
    </citation>
    <scope>NUCLEOTIDE SEQUENCE [LARGE SCALE GENOMIC DNA]</scope>
    <source>
        <strain evidence="5">LMG 26678</strain>
    </source>
</reference>
<evidence type="ECO:0000313" key="5">
    <source>
        <dbReference type="Proteomes" id="UP000067523"/>
    </source>
</evidence>
<dbReference type="Proteomes" id="UP000067523">
    <property type="component" value="Chromosome"/>
</dbReference>
<evidence type="ECO:0000256" key="2">
    <source>
        <dbReference type="ARBA" id="ARBA00023315"/>
    </source>
</evidence>
<dbReference type="InterPro" id="IPR000182">
    <property type="entry name" value="GNAT_dom"/>
</dbReference>
<dbReference type="InterPro" id="IPR006464">
    <property type="entry name" value="AcTrfase_RimI/Ard1"/>
</dbReference>
<accession>A0A0U2VLB3</accession>
<evidence type="ECO:0000259" key="3">
    <source>
        <dbReference type="PROSITE" id="PS51186"/>
    </source>
</evidence>
<dbReference type="CDD" id="cd04301">
    <property type="entry name" value="NAT_SF"/>
    <property type="match status" value="1"/>
</dbReference>
<dbReference type="Pfam" id="PF00583">
    <property type="entry name" value="Acetyltransf_1"/>
    <property type="match status" value="1"/>
</dbReference>
<dbReference type="STRING" id="118060.ATZ35_14440"/>
<gene>
    <name evidence="4" type="ORF">ATZ35_14440</name>
</gene>
<dbReference type="GO" id="GO:0008080">
    <property type="term" value="F:N-acetyltransferase activity"/>
    <property type="evidence" value="ECO:0007669"/>
    <property type="project" value="InterPro"/>
</dbReference>
<sequence length="182" mass="20888">MLKKFNLFHSLLGIFFKNRPYDKRTVEISNESYSVRAIVLDDIKDLLSIEREVYAGELPWTKTAFLMELQAAEPHLYLLIQKDEKTIGFIGCRIFGKDAHITNVAVLTQNQGKGIGSFLIREVIQFARANNCETISLEVRISNKNAQRVYRQLGFASSTIKPAYYTENKEDALEMILHLKEV</sequence>
<dbReference type="PANTHER" id="PTHR43800:SF1">
    <property type="entry name" value="PEPTIDYL-LYSINE N-ACETYLTRANSFERASE YJAB"/>
    <property type="match status" value="1"/>
</dbReference>
<evidence type="ECO:0000256" key="1">
    <source>
        <dbReference type="ARBA" id="ARBA00022679"/>
    </source>
</evidence>
<dbReference type="PANTHER" id="PTHR43800">
    <property type="entry name" value="PEPTIDYL-LYSINE N-ACETYLTRANSFERASE YJAB"/>
    <property type="match status" value="1"/>
</dbReference>
<keyword evidence="1 4" id="KW-0808">Transferase</keyword>
<dbReference type="Gene3D" id="3.40.630.30">
    <property type="match status" value="1"/>
</dbReference>
<dbReference type="InterPro" id="IPR016181">
    <property type="entry name" value="Acyl_CoA_acyltransferase"/>
</dbReference>
<dbReference type="AlphaFoldDB" id="A0A0U2VLB3"/>
<dbReference type="EMBL" id="CP013655">
    <property type="protein sequence ID" value="ALS38299.1"/>
    <property type="molecule type" value="Genomic_DNA"/>
</dbReference>
<dbReference type="RefSeq" id="WP_208927869.1">
    <property type="nucleotide sequence ID" value="NZ_CP013655.1"/>
</dbReference>
<feature type="domain" description="N-acetyltransferase" evidence="3">
    <location>
        <begin position="33"/>
        <end position="180"/>
    </location>
</feature>
<dbReference type="PROSITE" id="PS51186">
    <property type="entry name" value="GNAT"/>
    <property type="match status" value="1"/>
</dbReference>
<name>A0A0U2VLB3_9ENTE</name>
<keyword evidence="5" id="KW-1185">Reference proteome</keyword>
<organism evidence="4 5">
    <name type="scientific">Enterococcus rotai</name>
    <dbReference type="NCBI Taxonomy" id="118060"/>
    <lineage>
        <taxon>Bacteria</taxon>
        <taxon>Bacillati</taxon>
        <taxon>Bacillota</taxon>
        <taxon>Bacilli</taxon>
        <taxon>Lactobacillales</taxon>
        <taxon>Enterococcaceae</taxon>
        <taxon>Enterococcus</taxon>
    </lineage>
</organism>